<name>A0ABQ3YLM2_9ACTN</name>
<gene>
    <name evidence="4" type="ORF">Ade02nite_95400</name>
</gene>
<protein>
    <submittedName>
        <fullName evidence="4">Nucleotide-diphosphate-sugar epimerase</fullName>
    </submittedName>
</protein>
<dbReference type="Gene3D" id="3.90.25.10">
    <property type="entry name" value="UDP-galactose 4-epimerase, domain 1"/>
    <property type="match status" value="1"/>
</dbReference>
<dbReference type="Proteomes" id="UP000609879">
    <property type="component" value="Unassembled WGS sequence"/>
</dbReference>
<comment type="caution">
    <text evidence="4">The sequence shown here is derived from an EMBL/GenBank/DDBJ whole genome shotgun (WGS) entry which is preliminary data.</text>
</comment>
<dbReference type="CDD" id="cd05251">
    <property type="entry name" value="NmrA_like_SDR_a"/>
    <property type="match status" value="1"/>
</dbReference>
<dbReference type="SUPFAM" id="SSF51735">
    <property type="entry name" value="NAD(P)-binding Rossmann-fold domains"/>
    <property type="match status" value="1"/>
</dbReference>
<organism evidence="4 5">
    <name type="scientific">Paractinoplanes deccanensis</name>
    <dbReference type="NCBI Taxonomy" id="113561"/>
    <lineage>
        <taxon>Bacteria</taxon>
        <taxon>Bacillati</taxon>
        <taxon>Actinomycetota</taxon>
        <taxon>Actinomycetes</taxon>
        <taxon>Micromonosporales</taxon>
        <taxon>Micromonosporaceae</taxon>
        <taxon>Paractinoplanes</taxon>
    </lineage>
</organism>
<evidence type="ECO:0000256" key="2">
    <source>
        <dbReference type="ARBA" id="ARBA00022857"/>
    </source>
</evidence>
<keyword evidence="5" id="KW-1185">Reference proteome</keyword>
<evidence type="ECO:0000259" key="3">
    <source>
        <dbReference type="Pfam" id="PF05368"/>
    </source>
</evidence>
<accession>A0ABQ3YLM2</accession>
<evidence type="ECO:0000313" key="4">
    <source>
        <dbReference type="EMBL" id="GID80899.1"/>
    </source>
</evidence>
<sequence length="313" mass="33409">MSYDRIIAVLGATGTQGGAVARALLADGQFAVRAVTRSAGSAKAEALARLGAQVVEADLGDEESLRRAFEGAYGAFLVTPYWEHRSPTRELAEVENIIAAAKAARLQHVLWSTLEDTREAIGAGDDRMPVIGDGYRVPHFDVKGGDADALFAKSGLPTTYLLMSFYWDNLLGLAKPQRDPDGTLAMHLPLGDTPVAGVASEDIGQLALNVLRQPAETIGATIPVVGAYATGEQMAAALGTVLGEPVAYRPPTHDQFRGFGFPGADELGNMFQYYAEFPDSYLGRRDLDAARAYNPDPLSLTDFLAAHRAELEA</sequence>
<dbReference type="Pfam" id="PF05368">
    <property type="entry name" value="NmrA"/>
    <property type="match status" value="1"/>
</dbReference>
<feature type="domain" description="NmrA-like" evidence="3">
    <location>
        <begin position="6"/>
        <end position="281"/>
    </location>
</feature>
<evidence type="ECO:0000313" key="5">
    <source>
        <dbReference type="Proteomes" id="UP000609879"/>
    </source>
</evidence>
<dbReference type="Gene3D" id="3.40.50.720">
    <property type="entry name" value="NAD(P)-binding Rossmann-like Domain"/>
    <property type="match status" value="1"/>
</dbReference>
<proteinExistence type="inferred from homology"/>
<dbReference type="PANTHER" id="PTHR42748">
    <property type="entry name" value="NITROGEN METABOLITE REPRESSION PROTEIN NMRA FAMILY MEMBER"/>
    <property type="match status" value="1"/>
</dbReference>
<dbReference type="EMBL" id="BOMI01000210">
    <property type="protein sequence ID" value="GID80899.1"/>
    <property type="molecule type" value="Genomic_DNA"/>
</dbReference>
<dbReference type="InterPro" id="IPR036291">
    <property type="entry name" value="NAD(P)-bd_dom_sf"/>
</dbReference>
<dbReference type="InterPro" id="IPR008030">
    <property type="entry name" value="NmrA-like"/>
</dbReference>
<keyword evidence="2" id="KW-0521">NADP</keyword>
<evidence type="ECO:0000256" key="1">
    <source>
        <dbReference type="ARBA" id="ARBA00006328"/>
    </source>
</evidence>
<dbReference type="PANTHER" id="PTHR42748:SF7">
    <property type="entry name" value="NMRA LIKE REDOX SENSOR 1-RELATED"/>
    <property type="match status" value="1"/>
</dbReference>
<reference evidence="4 5" key="1">
    <citation type="submission" date="2021-01" db="EMBL/GenBank/DDBJ databases">
        <title>Whole genome shotgun sequence of Actinoplanes deccanensis NBRC 13994.</title>
        <authorList>
            <person name="Komaki H."/>
            <person name="Tamura T."/>
        </authorList>
    </citation>
    <scope>NUCLEOTIDE SEQUENCE [LARGE SCALE GENOMIC DNA]</scope>
    <source>
        <strain evidence="4 5">NBRC 13994</strain>
    </source>
</reference>
<dbReference type="InterPro" id="IPR051164">
    <property type="entry name" value="NmrA-like_oxidored"/>
</dbReference>
<dbReference type="RefSeq" id="WP_203778103.1">
    <property type="nucleotide sequence ID" value="NZ_BAAABO010000040.1"/>
</dbReference>
<comment type="similarity">
    <text evidence="1">Belongs to the NmrA-type oxidoreductase family.</text>
</comment>